<comment type="caution">
    <text evidence="1">The sequence shown here is derived from an EMBL/GenBank/DDBJ whole genome shotgun (WGS) entry which is preliminary data.</text>
</comment>
<dbReference type="AlphaFoldDB" id="A0A9P8PVB3"/>
<proteinExistence type="predicted"/>
<dbReference type="EMBL" id="JAEUBF010000390">
    <property type="protein sequence ID" value="KAH3679093.1"/>
    <property type="molecule type" value="Genomic_DNA"/>
</dbReference>
<evidence type="ECO:0000313" key="1">
    <source>
        <dbReference type="EMBL" id="KAH3679093.1"/>
    </source>
</evidence>
<accession>A0A9P8PVB3</accession>
<protein>
    <submittedName>
        <fullName evidence="1">Uncharacterized protein</fullName>
    </submittedName>
</protein>
<reference evidence="1" key="1">
    <citation type="journal article" date="2021" name="Open Biol.">
        <title>Shared evolutionary footprints suggest mitochondrial oxidative damage underlies multiple complex I losses in fungi.</title>
        <authorList>
            <person name="Schikora-Tamarit M.A."/>
            <person name="Marcet-Houben M."/>
            <person name="Nosek J."/>
            <person name="Gabaldon T."/>
        </authorList>
    </citation>
    <scope>NUCLEOTIDE SEQUENCE</scope>
    <source>
        <strain evidence="1">CBS6341</strain>
    </source>
</reference>
<gene>
    <name evidence="1" type="ORF">WICMUC_001289</name>
</gene>
<dbReference type="Proteomes" id="UP000769528">
    <property type="component" value="Unassembled WGS sequence"/>
</dbReference>
<keyword evidence="2" id="KW-1185">Reference proteome</keyword>
<sequence>MKIQPINKLAEVKDWNQPKTLAAAVETFIYANGMKTATNIIPQYGKPLLLVFKKMAGACFLTAKANRVLEPPTKAVLETEKAEVKTAALMISGKTLIPAVWIATTNGDVDALPEPLAMVLFLEETIKVKEKTVIIIKIVTL</sequence>
<evidence type="ECO:0000313" key="2">
    <source>
        <dbReference type="Proteomes" id="UP000769528"/>
    </source>
</evidence>
<name>A0A9P8PVB3_9ASCO</name>
<dbReference type="OrthoDB" id="10541817at2759"/>
<reference evidence="1" key="2">
    <citation type="submission" date="2021-01" db="EMBL/GenBank/DDBJ databases">
        <authorList>
            <person name="Schikora-Tamarit M.A."/>
        </authorList>
    </citation>
    <scope>NUCLEOTIDE SEQUENCE</scope>
    <source>
        <strain evidence="1">CBS6341</strain>
    </source>
</reference>
<organism evidence="1 2">
    <name type="scientific">Wickerhamomyces mucosus</name>
    <dbReference type="NCBI Taxonomy" id="1378264"/>
    <lineage>
        <taxon>Eukaryota</taxon>
        <taxon>Fungi</taxon>
        <taxon>Dikarya</taxon>
        <taxon>Ascomycota</taxon>
        <taxon>Saccharomycotina</taxon>
        <taxon>Saccharomycetes</taxon>
        <taxon>Phaffomycetales</taxon>
        <taxon>Wickerhamomycetaceae</taxon>
        <taxon>Wickerhamomyces</taxon>
    </lineage>
</organism>